<sequence length="98" mass="11006">MDEHIVGALARIAIVVTVVLVLRRPSMSRPHSNTGGTQKVLGHQVRRTVYVPCPDDDSYVWLPPFQRLDDAFANCDCGKRWWAETGLERLTRSGTEAN</sequence>
<gene>
    <name evidence="2" type="ORF">BN971_01856</name>
</gene>
<reference evidence="2 3" key="1">
    <citation type="submission" date="2015-03" db="EMBL/GenBank/DDBJ databases">
        <authorList>
            <person name="Murphy D."/>
        </authorList>
    </citation>
    <scope>NUCLEOTIDE SEQUENCE [LARGE SCALE GENOMIC DNA]</scope>
    <source>
        <strain evidence="2 3">DSM 44277</strain>
    </source>
</reference>
<keyword evidence="1" id="KW-0812">Transmembrane</keyword>
<name>A0A0U0W6Z4_MYCBE</name>
<feature type="transmembrane region" description="Helical" evidence="1">
    <location>
        <begin position="6"/>
        <end position="22"/>
    </location>
</feature>
<accession>A0A0U0W6Z4</accession>
<proteinExistence type="predicted"/>
<evidence type="ECO:0000313" key="2">
    <source>
        <dbReference type="EMBL" id="CPR10441.1"/>
    </source>
</evidence>
<organism evidence="2 3">
    <name type="scientific">Mycobacterium bohemicum DSM 44277</name>
    <dbReference type="NCBI Taxonomy" id="1236609"/>
    <lineage>
        <taxon>Bacteria</taxon>
        <taxon>Bacillati</taxon>
        <taxon>Actinomycetota</taxon>
        <taxon>Actinomycetes</taxon>
        <taxon>Mycobacteriales</taxon>
        <taxon>Mycobacteriaceae</taxon>
        <taxon>Mycobacterium</taxon>
    </lineage>
</organism>
<keyword evidence="1" id="KW-1133">Transmembrane helix</keyword>
<keyword evidence="1" id="KW-0472">Membrane</keyword>
<evidence type="ECO:0000256" key="1">
    <source>
        <dbReference type="SAM" id="Phobius"/>
    </source>
</evidence>
<evidence type="ECO:0000313" key="3">
    <source>
        <dbReference type="Proteomes" id="UP000198875"/>
    </source>
</evidence>
<protein>
    <submittedName>
        <fullName evidence="2">Uncharacterized protein</fullName>
    </submittedName>
</protein>
<dbReference type="AlphaFoldDB" id="A0A0U0W6Z4"/>
<dbReference type="Proteomes" id="UP000198875">
    <property type="component" value="Unassembled WGS sequence"/>
</dbReference>
<dbReference type="EMBL" id="CSTD01000001">
    <property type="protein sequence ID" value="CPR10441.1"/>
    <property type="molecule type" value="Genomic_DNA"/>
</dbReference>
<dbReference type="RefSeq" id="WP_139027070.1">
    <property type="nucleotide sequence ID" value="NZ_CSTD01000001.1"/>
</dbReference>